<proteinExistence type="predicted"/>
<protein>
    <submittedName>
        <fullName evidence="5">Cell wall protein DAN4</fullName>
    </submittedName>
</protein>
<sequence>MPLISFFFLGLVVVSVMAQVPTLGEKSITAGPEPPSTTLMTSSTPSTTSTTSTTSNTGTSSPISVTNTMSTLSSTSSMNTPNTDRTPLTTKGKSSITPKPNDPGTTTEATTNPKSTTAKPTSGGAGDSIGFIILIIIIIVALAFGVACYVAQKRGRRYSVDFTSRPDEANIPLSTMDPELPLESVPQNGLQTFESIETTEKEPQEAEAKPEEPEEQKAEADKSVVDPSAESVAPAPSADSAEDKPKADVVEQSPAAPAEPSVEEKTDDEGAVSGKTSVESLKETNENNSNNVDLSQKTDMKLSNTFWEVPLNCPV</sequence>
<evidence type="ECO:0000256" key="3">
    <source>
        <dbReference type="SAM" id="SignalP"/>
    </source>
</evidence>
<organism evidence="4 5">
    <name type="scientific">Stegastes partitus</name>
    <name type="common">bicolor damselfish</name>
    <dbReference type="NCBI Taxonomy" id="144197"/>
    <lineage>
        <taxon>Eukaryota</taxon>
        <taxon>Metazoa</taxon>
        <taxon>Chordata</taxon>
        <taxon>Craniata</taxon>
        <taxon>Vertebrata</taxon>
        <taxon>Euteleostomi</taxon>
        <taxon>Actinopterygii</taxon>
        <taxon>Neopterygii</taxon>
        <taxon>Teleostei</taxon>
        <taxon>Neoteleostei</taxon>
        <taxon>Acanthomorphata</taxon>
        <taxon>Ovalentaria</taxon>
        <taxon>Pomacentridae</taxon>
        <taxon>Stegastes</taxon>
    </lineage>
</organism>
<dbReference type="RefSeq" id="XP_008300899.1">
    <property type="nucleotide sequence ID" value="XM_008302677.1"/>
</dbReference>
<evidence type="ECO:0000313" key="5">
    <source>
        <dbReference type="RefSeq" id="XP_008300899.1"/>
    </source>
</evidence>
<keyword evidence="4" id="KW-1185">Reference proteome</keyword>
<feature type="chain" id="PRO_5041317215" evidence="3">
    <location>
        <begin position="19"/>
        <end position="315"/>
    </location>
</feature>
<dbReference type="GeneID" id="103372900"/>
<gene>
    <name evidence="5" type="primary">LOC103372900</name>
</gene>
<feature type="region of interest" description="Disordered" evidence="1">
    <location>
        <begin position="164"/>
        <end position="185"/>
    </location>
</feature>
<feature type="compositionally biased region" description="Basic and acidic residues" evidence="1">
    <location>
        <begin position="198"/>
        <end position="224"/>
    </location>
</feature>
<evidence type="ECO:0000256" key="1">
    <source>
        <dbReference type="SAM" id="MobiDB-lite"/>
    </source>
</evidence>
<feature type="region of interest" description="Disordered" evidence="1">
    <location>
        <begin position="198"/>
        <end position="306"/>
    </location>
</feature>
<evidence type="ECO:0000313" key="4">
    <source>
        <dbReference type="Proteomes" id="UP000694891"/>
    </source>
</evidence>
<feature type="compositionally biased region" description="Low complexity" evidence="1">
    <location>
        <begin position="225"/>
        <end position="239"/>
    </location>
</feature>
<name>A0A9Y4NP83_9TELE</name>
<keyword evidence="2" id="KW-0812">Transmembrane</keyword>
<feature type="compositionally biased region" description="Low complexity" evidence="1">
    <location>
        <begin position="36"/>
        <end position="83"/>
    </location>
</feature>
<dbReference type="AlphaFoldDB" id="A0A9Y4NP83"/>
<evidence type="ECO:0000256" key="2">
    <source>
        <dbReference type="SAM" id="Phobius"/>
    </source>
</evidence>
<feature type="compositionally biased region" description="Polar residues" evidence="1">
    <location>
        <begin position="286"/>
        <end position="306"/>
    </location>
</feature>
<keyword evidence="2" id="KW-0472">Membrane</keyword>
<keyword evidence="3" id="KW-0732">Signal</keyword>
<feature type="transmembrane region" description="Helical" evidence="2">
    <location>
        <begin position="129"/>
        <end position="151"/>
    </location>
</feature>
<keyword evidence="2" id="KW-1133">Transmembrane helix</keyword>
<accession>A0A9Y4NP83</accession>
<feature type="region of interest" description="Disordered" evidence="1">
    <location>
        <begin position="26"/>
        <end position="124"/>
    </location>
</feature>
<feature type="signal peptide" evidence="3">
    <location>
        <begin position="1"/>
        <end position="18"/>
    </location>
</feature>
<reference evidence="5" key="1">
    <citation type="submission" date="2025-08" db="UniProtKB">
        <authorList>
            <consortium name="RefSeq"/>
        </authorList>
    </citation>
    <scope>IDENTIFICATION</scope>
</reference>
<dbReference type="Proteomes" id="UP000694891">
    <property type="component" value="Unplaced"/>
</dbReference>
<feature type="compositionally biased region" description="Polar residues" evidence="1">
    <location>
        <begin position="84"/>
        <end position="120"/>
    </location>
</feature>